<keyword evidence="3" id="KW-1185">Reference proteome</keyword>
<evidence type="ECO:0000256" key="1">
    <source>
        <dbReference type="SAM" id="MobiDB-lite"/>
    </source>
</evidence>
<accession>A0A9N9E9C5</accession>
<evidence type="ECO:0000313" key="2">
    <source>
        <dbReference type="EMBL" id="CAG8669534.1"/>
    </source>
</evidence>
<feature type="region of interest" description="Disordered" evidence="1">
    <location>
        <begin position="1"/>
        <end position="59"/>
    </location>
</feature>
<dbReference type="EMBL" id="CAJVPJ010006548">
    <property type="protein sequence ID" value="CAG8669534.1"/>
    <property type="molecule type" value="Genomic_DNA"/>
</dbReference>
<name>A0A9N9E9C5_9GLOM</name>
<feature type="compositionally biased region" description="Polar residues" evidence="1">
    <location>
        <begin position="80"/>
        <end position="96"/>
    </location>
</feature>
<sequence>NITDFAPPQSAGNSTHPIASNDTDRGDTYQPQFVPDMSSNFKRDSHQYTKGSYSEYRGSHDYARNLRIQQFNEGYRPEARNSTSDQSTLQTRTGSASYRDGLPTHHTRGGDDDYDTNSVVSSIYSQPSAMAAHSDRASHVHDFSSETDRHNRTRDQAVPNEEEKPYAYDRRGYEDAGHYEQTHSYEDYQKRRNISTSAAEPEQQLYEAGYEGDYPYNVNEEQPVEGGYYGENYRPVDLY</sequence>
<comment type="caution">
    <text evidence="2">The sequence shown here is derived from an EMBL/GenBank/DDBJ whole genome shotgun (WGS) entry which is preliminary data.</text>
</comment>
<feature type="compositionally biased region" description="Polar residues" evidence="1">
    <location>
        <begin position="10"/>
        <end position="21"/>
    </location>
</feature>
<feature type="region of interest" description="Disordered" evidence="1">
    <location>
        <begin position="75"/>
        <end position="162"/>
    </location>
</feature>
<gene>
    <name evidence="2" type="ORF">POCULU_LOCUS10890</name>
</gene>
<dbReference type="AlphaFoldDB" id="A0A9N9E9C5"/>
<feature type="non-terminal residue" evidence="2">
    <location>
        <position position="239"/>
    </location>
</feature>
<evidence type="ECO:0000313" key="3">
    <source>
        <dbReference type="Proteomes" id="UP000789572"/>
    </source>
</evidence>
<reference evidence="2" key="1">
    <citation type="submission" date="2021-06" db="EMBL/GenBank/DDBJ databases">
        <authorList>
            <person name="Kallberg Y."/>
            <person name="Tangrot J."/>
            <person name="Rosling A."/>
        </authorList>
    </citation>
    <scope>NUCLEOTIDE SEQUENCE</scope>
    <source>
        <strain evidence="2">IA702</strain>
    </source>
</reference>
<organism evidence="2 3">
    <name type="scientific">Paraglomus occultum</name>
    <dbReference type="NCBI Taxonomy" id="144539"/>
    <lineage>
        <taxon>Eukaryota</taxon>
        <taxon>Fungi</taxon>
        <taxon>Fungi incertae sedis</taxon>
        <taxon>Mucoromycota</taxon>
        <taxon>Glomeromycotina</taxon>
        <taxon>Glomeromycetes</taxon>
        <taxon>Paraglomerales</taxon>
        <taxon>Paraglomeraceae</taxon>
        <taxon>Paraglomus</taxon>
    </lineage>
</organism>
<dbReference type="Proteomes" id="UP000789572">
    <property type="component" value="Unassembled WGS sequence"/>
</dbReference>
<feature type="non-terminal residue" evidence="2">
    <location>
        <position position="1"/>
    </location>
</feature>
<feature type="compositionally biased region" description="Polar residues" evidence="1">
    <location>
        <begin position="116"/>
        <end position="128"/>
    </location>
</feature>
<protein>
    <submittedName>
        <fullName evidence="2">6089_t:CDS:1</fullName>
    </submittedName>
</protein>
<proteinExistence type="predicted"/>
<feature type="compositionally biased region" description="Basic and acidic residues" evidence="1">
    <location>
        <begin position="133"/>
        <end position="162"/>
    </location>
</feature>
<feature type="region of interest" description="Disordered" evidence="1">
    <location>
        <begin position="193"/>
        <end position="239"/>
    </location>
</feature>